<dbReference type="OrthoDB" id="8904098at2759"/>
<reference evidence="9" key="2">
    <citation type="submission" date="2025-08" db="UniProtKB">
        <authorList>
            <consortium name="RefSeq"/>
        </authorList>
    </citation>
    <scope>IDENTIFICATION</scope>
    <source>
        <tissue evidence="9">Leaves</tissue>
    </source>
</reference>
<evidence type="ECO:0000256" key="4">
    <source>
        <dbReference type="ARBA" id="ARBA00022989"/>
    </source>
</evidence>
<comment type="similarity">
    <text evidence="2">Belongs to the major facilitator superfamily. Proton-dependent oligopeptide transporter (POT/PTR) (TC 2.A.17) family.</text>
</comment>
<gene>
    <name evidence="9" type="primary">LOC113711252</name>
</gene>
<keyword evidence="8" id="KW-1185">Reference proteome</keyword>
<dbReference type="AlphaFoldDB" id="A0A6P6UID3"/>
<keyword evidence="3 7" id="KW-0812">Transmembrane</keyword>
<organism evidence="8 9">
    <name type="scientific">Coffea arabica</name>
    <name type="common">Arabian coffee</name>
    <dbReference type="NCBI Taxonomy" id="13443"/>
    <lineage>
        <taxon>Eukaryota</taxon>
        <taxon>Viridiplantae</taxon>
        <taxon>Streptophyta</taxon>
        <taxon>Embryophyta</taxon>
        <taxon>Tracheophyta</taxon>
        <taxon>Spermatophyta</taxon>
        <taxon>Magnoliopsida</taxon>
        <taxon>eudicotyledons</taxon>
        <taxon>Gunneridae</taxon>
        <taxon>Pentapetalae</taxon>
        <taxon>asterids</taxon>
        <taxon>lamiids</taxon>
        <taxon>Gentianales</taxon>
        <taxon>Rubiaceae</taxon>
        <taxon>Ixoroideae</taxon>
        <taxon>Gardenieae complex</taxon>
        <taxon>Bertiereae - Coffeeae clade</taxon>
        <taxon>Coffeeae</taxon>
        <taxon>Coffea</taxon>
    </lineage>
</organism>
<feature type="transmembrane region" description="Helical" evidence="7">
    <location>
        <begin position="41"/>
        <end position="64"/>
    </location>
</feature>
<feature type="transmembrane region" description="Helical" evidence="7">
    <location>
        <begin position="144"/>
        <end position="166"/>
    </location>
</feature>
<evidence type="ECO:0000256" key="5">
    <source>
        <dbReference type="ARBA" id="ARBA00023136"/>
    </source>
</evidence>
<accession>A0A6P6UID3</accession>
<evidence type="ECO:0000256" key="7">
    <source>
        <dbReference type="SAM" id="Phobius"/>
    </source>
</evidence>
<evidence type="ECO:0000256" key="3">
    <source>
        <dbReference type="ARBA" id="ARBA00022692"/>
    </source>
</evidence>
<evidence type="ECO:0000256" key="2">
    <source>
        <dbReference type="ARBA" id="ARBA00005982"/>
    </source>
</evidence>
<dbReference type="GeneID" id="113711252"/>
<dbReference type="Gene3D" id="1.20.1250.20">
    <property type="entry name" value="MFS general substrate transporter like domains"/>
    <property type="match status" value="2"/>
</dbReference>
<evidence type="ECO:0000256" key="1">
    <source>
        <dbReference type="ARBA" id="ARBA00004141"/>
    </source>
</evidence>
<evidence type="ECO:0000313" key="8">
    <source>
        <dbReference type="Proteomes" id="UP001652660"/>
    </source>
</evidence>
<dbReference type="GO" id="GO:0016020">
    <property type="term" value="C:membrane"/>
    <property type="evidence" value="ECO:0007669"/>
    <property type="project" value="UniProtKB-SubCell"/>
</dbReference>
<dbReference type="Pfam" id="PF00854">
    <property type="entry name" value="PTR2"/>
    <property type="match status" value="2"/>
</dbReference>
<dbReference type="InterPro" id="IPR036259">
    <property type="entry name" value="MFS_trans_sf"/>
</dbReference>
<reference evidence="8" key="1">
    <citation type="journal article" date="2025" name="Foods">
        <title>Unveiling the Microbial Signatures of Arabica Coffee Cherries: Insights into Ripeness Specific Diversity, Functional Traits, and Implications for Quality and Safety.</title>
        <authorList>
            <consortium name="RefSeq"/>
            <person name="Tenea G.N."/>
            <person name="Cifuentes V."/>
            <person name="Reyes P."/>
            <person name="Cevallos-Vallejos M."/>
        </authorList>
    </citation>
    <scope>NUCLEOTIDE SEQUENCE [LARGE SCALE GENOMIC DNA]</scope>
</reference>
<comment type="similarity">
    <text evidence="6">Belongs to the major facilitator superfamily. Phosphate:H(+) symporter (TC 2.A.1.9) family.</text>
</comment>
<dbReference type="Proteomes" id="UP001652660">
    <property type="component" value="Chromosome 10e"/>
</dbReference>
<dbReference type="GO" id="GO:0022857">
    <property type="term" value="F:transmembrane transporter activity"/>
    <property type="evidence" value="ECO:0007669"/>
    <property type="project" value="InterPro"/>
</dbReference>
<name>A0A6P6UID3_COFAR</name>
<evidence type="ECO:0000256" key="6">
    <source>
        <dbReference type="ARBA" id="ARBA00044504"/>
    </source>
</evidence>
<sequence length="373" mass="40827">MASDSSQVISVKLDGTNLVIGKEVWKYVDSTNQISFLGESVATAAATVNTWIGVVSLVPVFRAFLADSFLGLYRSVIFASILYISVGALIFYFPLHLFSNLQNVTFQGLRFLTLSATITPIVSRGSTSPGRTKNEAEPDMHIQILFFGSLYLVALAQGYSTFLQAFGGDQFDGKRPEESKAKSSFFNWWLGVMGIGPIAAHLILNYIQDNISWEIGSGIPCLAMIVGLILLLLGRRTYQFSSTIGDEGESPCSRITKRFAKGISALHIVDPASSSGESSQNYILIYDRIFVPAARITSYLSGITMLQRKGIGMATFLLNMVIVALIEMRRLKTAQDFGLLAIPIATIPMSFCWLAPQYLLLGPGDVFIRVGMH</sequence>
<keyword evidence="4 7" id="KW-1133">Transmembrane helix</keyword>
<dbReference type="PANTHER" id="PTHR11654">
    <property type="entry name" value="OLIGOPEPTIDE TRANSPORTER-RELATED"/>
    <property type="match status" value="1"/>
</dbReference>
<dbReference type="RefSeq" id="XP_027090218.1">
    <property type="nucleotide sequence ID" value="XM_027234417.1"/>
</dbReference>
<protein>
    <submittedName>
        <fullName evidence="9">Protein NRT1/ PTR FAMILY 5.10-like</fullName>
    </submittedName>
</protein>
<feature type="transmembrane region" description="Helical" evidence="7">
    <location>
        <begin position="211"/>
        <end position="233"/>
    </location>
</feature>
<proteinExistence type="inferred from homology"/>
<feature type="transmembrane region" description="Helical" evidence="7">
    <location>
        <begin position="76"/>
        <end position="98"/>
    </location>
</feature>
<keyword evidence="5 7" id="KW-0472">Membrane</keyword>
<dbReference type="InterPro" id="IPR000109">
    <property type="entry name" value="POT_fam"/>
</dbReference>
<comment type="subcellular location">
    <subcellularLocation>
        <location evidence="1">Membrane</location>
        <topology evidence="1">Multi-pass membrane protein</topology>
    </subcellularLocation>
</comment>
<feature type="transmembrane region" description="Helical" evidence="7">
    <location>
        <begin position="186"/>
        <end position="204"/>
    </location>
</feature>
<evidence type="ECO:0000313" key="9">
    <source>
        <dbReference type="RefSeq" id="XP_027090218.1"/>
    </source>
</evidence>
<feature type="transmembrane region" description="Helical" evidence="7">
    <location>
        <begin position="338"/>
        <end position="359"/>
    </location>
</feature>